<proteinExistence type="predicted"/>
<sequence>MNFSKFHGCNPVESQLSPKLKLKVSSFKKLFFLQLPRMKMHNVSIEFKTGMLSKLKTKDFAYPCYVIKRVDNHRDYASHHE</sequence>
<reference evidence="1" key="1">
    <citation type="submission" date="2018-02" db="EMBL/GenBank/DDBJ databases">
        <title>Rhizophora mucronata_Transcriptome.</title>
        <authorList>
            <person name="Meera S.P."/>
            <person name="Sreeshan A."/>
            <person name="Augustine A."/>
        </authorList>
    </citation>
    <scope>NUCLEOTIDE SEQUENCE</scope>
    <source>
        <tissue evidence="1">Leaf</tissue>
    </source>
</reference>
<dbReference type="EMBL" id="GGEC01030068">
    <property type="protein sequence ID" value="MBX10552.1"/>
    <property type="molecule type" value="Transcribed_RNA"/>
</dbReference>
<evidence type="ECO:0000313" key="1">
    <source>
        <dbReference type="EMBL" id="MBX10552.1"/>
    </source>
</evidence>
<name>A0A2P2KXV1_RHIMU</name>
<accession>A0A2P2KXV1</accession>
<dbReference type="AlphaFoldDB" id="A0A2P2KXV1"/>
<organism evidence="1">
    <name type="scientific">Rhizophora mucronata</name>
    <name type="common">Asiatic mangrove</name>
    <dbReference type="NCBI Taxonomy" id="61149"/>
    <lineage>
        <taxon>Eukaryota</taxon>
        <taxon>Viridiplantae</taxon>
        <taxon>Streptophyta</taxon>
        <taxon>Embryophyta</taxon>
        <taxon>Tracheophyta</taxon>
        <taxon>Spermatophyta</taxon>
        <taxon>Magnoliopsida</taxon>
        <taxon>eudicotyledons</taxon>
        <taxon>Gunneridae</taxon>
        <taxon>Pentapetalae</taxon>
        <taxon>rosids</taxon>
        <taxon>fabids</taxon>
        <taxon>Malpighiales</taxon>
        <taxon>Rhizophoraceae</taxon>
        <taxon>Rhizophora</taxon>
    </lineage>
</organism>
<protein>
    <submittedName>
        <fullName evidence="1">Uncharacterized protein</fullName>
    </submittedName>
</protein>